<dbReference type="Proteomes" id="UP000281170">
    <property type="component" value="Plasmid 14"/>
</dbReference>
<protein>
    <recommendedName>
        <fullName evidence="3 7">Deoxyribose-phosphate aldolase</fullName>
        <ecNumber evidence="3 7">4.1.2.4</ecNumber>
    </recommendedName>
</protein>
<dbReference type="GO" id="GO:0016052">
    <property type="term" value="P:carbohydrate catabolic process"/>
    <property type="evidence" value="ECO:0007669"/>
    <property type="project" value="TreeGrafter"/>
</dbReference>
<evidence type="ECO:0000313" key="9">
    <source>
        <dbReference type="EMBL" id="VEH85476.1"/>
    </source>
</evidence>
<proteinExistence type="inferred from homology"/>
<gene>
    <name evidence="8" type="primary">deoC</name>
    <name evidence="8" type="ORF">Lade_0878</name>
    <name evidence="9" type="ORF">NCTC12735_01106</name>
</gene>
<dbReference type="EMBL" id="LR134423">
    <property type="protein sequence ID" value="VEH85476.1"/>
    <property type="molecule type" value="Genomic_DNA"/>
</dbReference>
<dbReference type="SUPFAM" id="SSF51569">
    <property type="entry name" value="Aldolase"/>
    <property type="match status" value="1"/>
</dbReference>
<dbReference type="PANTHER" id="PTHR10889">
    <property type="entry name" value="DEOXYRIBOSE-PHOSPHATE ALDOLASE"/>
    <property type="match status" value="1"/>
</dbReference>
<keyword evidence="5" id="KW-0704">Schiff base</keyword>
<dbReference type="EMBL" id="LNKA01000001">
    <property type="protein sequence ID" value="KTC66220.1"/>
    <property type="molecule type" value="Genomic_DNA"/>
</dbReference>
<comment type="similarity">
    <text evidence="2">Belongs to the DeoC/FbaB aldolase family. DeoC type 2 subfamily.</text>
</comment>
<accession>A0A0W0R5B7</accession>
<dbReference type="AlphaFoldDB" id="A0A0W0R5B7"/>
<evidence type="ECO:0000313" key="8">
    <source>
        <dbReference type="EMBL" id="KTC66220.1"/>
    </source>
</evidence>
<dbReference type="Proteomes" id="UP000054859">
    <property type="component" value="Unassembled WGS sequence"/>
</dbReference>
<dbReference type="OrthoDB" id="6579831at2"/>
<evidence type="ECO:0000256" key="3">
    <source>
        <dbReference type="ARBA" id="ARBA00012515"/>
    </source>
</evidence>
<dbReference type="PATRIC" id="fig|45056.6.peg.909"/>
<evidence type="ECO:0000256" key="1">
    <source>
        <dbReference type="ARBA" id="ARBA00004816"/>
    </source>
</evidence>
<name>A0A0W0R5B7_9GAMM</name>
<organism evidence="8 10">
    <name type="scientific">Legionella adelaidensis</name>
    <dbReference type="NCBI Taxonomy" id="45056"/>
    <lineage>
        <taxon>Bacteria</taxon>
        <taxon>Pseudomonadati</taxon>
        <taxon>Pseudomonadota</taxon>
        <taxon>Gammaproteobacteria</taxon>
        <taxon>Legionellales</taxon>
        <taxon>Legionellaceae</taxon>
        <taxon>Legionella</taxon>
    </lineage>
</organism>
<keyword evidence="4 9" id="KW-0456">Lyase</keyword>
<dbReference type="SMART" id="SM01133">
    <property type="entry name" value="DeoC"/>
    <property type="match status" value="1"/>
</dbReference>
<comment type="catalytic activity">
    <reaction evidence="6">
        <text>2-deoxy-D-ribose 5-phosphate = D-glyceraldehyde 3-phosphate + acetaldehyde</text>
        <dbReference type="Rhea" id="RHEA:12821"/>
        <dbReference type="ChEBI" id="CHEBI:15343"/>
        <dbReference type="ChEBI" id="CHEBI:59776"/>
        <dbReference type="ChEBI" id="CHEBI:62877"/>
        <dbReference type="EC" id="4.1.2.4"/>
    </reaction>
</comment>
<keyword evidence="9" id="KW-0614">Plasmid</keyword>
<dbReference type="Pfam" id="PF01791">
    <property type="entry name" value="DeoC"/>
    <property type="match status" value="1"/>
</dbReference>
<evidence type="ECO:0000256" key="4">
    <source>
        <dbReference type="ARBA" id="ARBA00023239"/>
    </source>
</evidence>
<dbReference type="RefSeq" id="WP_058461914.1">
    <property type="nucleotide sequence ID" value="NZ_CAAAHS010000005.1"/>
</dbReference>
<dbReference type="KEGG" id="ladl:NCTC12735_01106"/>
<dbReference type="InterPro" id="IPR002915">
    <property type="entry name" value="DeoC/FbaB/LacD_aldolase"/>
</dbReference>
<dbReference type="GO" id="GO:0009264">
    <property type="term" value="P:deoxyribonucleotide catabolic process"/>
    <property type="evidence" value="ECO:0007669"/>
    <property type="project" value="UniProtKB-UniRule"/>
</dbReference>
<dbReference type="GO" id="GO:0005737">
    <property type="term" value="C:cytoplasm"/>
    <property type="evidence" value="ECO:0007669"/>
    <property type="project" value="InterPro"/>
</dbReference>
<geneLocation type="plasmid" evidence="9 11">
    <name>14</name>
</geneLocation>
<sequence length="250" mass="27926">MELCEELLSLKDRIAQEKIKISKSEIISLIDLTLLDEQALESDILALGEKAVTHQVAAICVYPKHLTLLKNFPIKKATVINFPSGEEPQEDVTYRLKTLLEEQTVDEIDYVFPYRSYLSGEKKLALSYCKKNLELAKEYNKVFKVILETGEIEELHEIFEMSSAIAKLGCHFLKTSTGKTKEGASMPAVFAMLSALKKINSSCGVKVSGGVKTITQAQEYIALAKIVMNKEIHSNWFRIGASGLLDQCTM</sequence>
<dbReference type="InterPro" id="IPR011343">
    <property type="entry name" value="DeoC"/>
</dbReference>
<evidence type="ECO:0000313" key="11">
    <source>
        <dbReference type="Proteomes" id="UP000281170"/>
    </source>
</evidence>
<dbReference type="EC" id="4.1.2.4" evidence="3 7"/>
<dbReference type="NCBIfam" id="TIGR00126">
    <property type="entry name" value="deoC"/>
    <property type="match status" value="1"/>
</dbReference>
<evidence type="ECO:0000256" key="6">
    <source>
        <dbReference type="ARBA" id="ARBA00048791"/>
    </source>
</evidence>
<keyword evidence="10" id="KW-1185">Reference proteome</keyword>
<reference evidence="8 10" key="1">
    <citation type="submission" date="2015-11" db="EMBL/GenBank/DDBJ databases">
        <title>Identification of large and diverse effector repertoires of 38 Legionella species.</title>
        <authorList>
            <person name="Burstein D."/>
            <person name="Amaro F."/>
            <person name="Zusman T."/>
            <person name="Lifshitz Z."/>
            <person name="Cohen O."/>
            <person name="Gilbert J.A."/>
            <person name="Pupko T."/>
            <person name="Shuman H.A."/>
            <person name="Segal G."/>
        </authorList>
    </citation>
    <scope>NUCLEOTIDE SEQUENCE [LARGE SCALE GENOMIC DNA]</scope>
    <source>
        <strain evidence="8 10">1762-AUS-E</strain>
    </source>
</reference>
<dbReference type="STRING" id="45056.Lade_0878"/>
<evidence type="ECO:0000313" key="10">
    <source>
        <dbReference type="Proteomes" id="UP000054859"/>
    </source>
</evidence>
<dbReference type="Gene3D" id="3.20.20.70">
    <property type="entry name" value="Aldolase class I"/>
    <property type="match status" value="1"/>
</dbReference>
<dbReference type="PANTHER" id="PTHR10889:SF3">
    <property type="entry name" value="DEOXYRIBOSE-PHOSPHATE ALDOLASE"/>
    <property type="match status" value="1"/>
</dbReference>
<dbReference type="InterPro" id="IPR013785">
    <property type="entry name" value="Aldolase_TIM"/>
</dbReference>
<dbReference type="GO" id="GO:0004139">
    <property type="term" value="F:deoxyribose-phosphate aldolase activity"/>
    <property type="evidence" value="ECO:0007669"/>
    <property type="project" value="UniProtKB-UniRule"/>
</dbReference>
<reference evidence="9 11" key="2">
    <citation type="submission" date="2018-12" db="EMBL/GenBank/DDBJ databases">
        <authorList>
            <consortium name="Pathogen Informatics"/>
        </authorList>
    </citation>
    <scope>NUCLEOTIDE SEQUENCE [LARGE SCALE GENOMIC DNA]</scope>
    <source>
        <strain evidence="9 11">NCTC12735</strain>
        <plasmid evidence="11">14</plasmid>
    </source>
</reference>
<comment type="pathway">
    <text evidence="1">Carbohydrate degradation; 2-deoxy-D-ribose 1-phosphate degradation; D-glyceraldehyde 3-phosphate and acetaldehyde from 2-deoxy-alpha-D-ribose 1-phosphate: step 2/2.</text>
</comment>
<dbReference type="PIRSF" id="PIRSF001357">
    <property type="entry name" value="DeoC"/>
    <property type="match status" value="1"/>
</dbReference>
<evidence type="ECO:0000256" key="5">
    <source>
        <dbReference type="ARBA" id="ARBA00023270"/>
    </source>
</evidence>
<evidence type="ECO:0000256" key="7">
    <source>
        <dbReference type="NCBIfam" id="TIGR00126"/>
    </source>
</evidence>
<evidence type="ECO:0000256" key="2">
    <source>
        <dbReference type="ARBA" id="ARBA00009473"/>
    </source>
</evidence>